<accession>A0A9Q1IXS8</accession>
<gene>
    <name evidence="2" type="ORF">SKAU_G00195040</name>
</gene>
<sequence length="103" mass="11752">MVSAMGYELIKKVISLREQTLCTAACEDYEEGYNFDVSGRLVRKRTNRLKPEATPSVFDFTKYSTGSTDRPTQGQSVRSVHPRERAQKRSNRKEQEEVSYGVA</sequence>
<feature type="region of interest" description="Disordered" evidence="1">
    <location>
        <begin position="58"/>
        <end position="103"/>
    </location>
</feature>
<evidence type="ECO:0000256" key="1">
    <source>
        <dbReference type="SAM" id="MobiDB-lite"/>
    </source>
</evidence>
<name>A0A9Q1IXS8_SYNKA</name>
<proteinExistence type="predicted"/>
<feature type="compositionally biased region" description="Polar residues" evidence="1">
    <location>
        <begin position="62"/>
        <end position="78"/>
    </location>
</feature>
<organism evidence="2 3">
    <name type="scientific">Synaphobranchus kaupii</name>
    <name type="common">Kaup's arrowtooth eel</name>
    <dbReference type="NCBI Taxonomy" id="118154"/>
    <lineage>
        <taxon>Eukaryota</taxon>
        <taxon>Metazoa</taxon>
        <taxon>Chordata</taxon>
        <taxon>Craniata</taxon>
        <taxon>Vertebrata</taxon>
        <taxon>Euteleostomi</taxon>
        <taxon>Actinopterygii</taxon>
        <taxon>Neopterygii</taxon>
        <taxon>Teleostei</taxon>
        <taxon>Anguilliformes</taxon>
        <taxon>Synaphobranchidae</taxon>
        <taxon>Synaphobranchus</taxon>
    </lineage>
</organism>
<evidence type="ECO:0000313" key="3">
    <source>
        <dbReference type="Proteomes" id="UP001152622"/>
    </source>
</evidence>
<protein>
    <submittedName>
        <fullName evidence="2">Uncharacterized protein</fullName>
    </submittedName>
</protein>
<keyword evidence="3" id="KW-1185">Reference proteome</keyword>
<dbReference type="Proteomes" id="UP001152622">
    <property type="component" value="Chromosome 6"/>
</dbReference>
<comment type="caution">
    <text evidence="2">The sequence shown here is derived from an EMBL/GenBank/DDBJ whole genome shotgun (WGS) entry which is preliminary data.</text>
</comment>
<feature type="compositionally biased region" description="Basic and acidic residues" evidence="1">
    <location>
        <begin position="81"/>
        <end position="96"/>
    </location>
</feature>
<dbReference type="AlphaFoldDB" id="A0A9Q1IXS8"/>
<reference evidence="2" key="1">
    <citation type="journal article" date="2023" name="Science">
        <title>Genome structures resolve the early diversification of teleost fishes.</title>
        <authorList>
            <person name="Parey E."/>
            <person name="Louis A."/>
            <person name="Montfort J."/>
            <person name="Bouchez O."/>
            <person name="Roques C."/>
            <person name="Iampietro C."/>
            <person name="Lluch J."/>
            <person name="Castinel A."/>
            <person name="Donnadieu C."/>
            <person name="Desvignes T."/>
            <person name="Floi Bucao C."/>
            <person name="Jouanno E."/>
            <person name="Wen M."/>
            <person name="Mejri S."/>
            <person name="Dirks R."/>
            <person name="Jansen H."/>
            <person name="Henkel C."/>
            <person name="Chen W.J."/>
            <person name="Zahm M."/>
            <person name="Cabau C."/>
            <person name="Klopp C."/>
            <person name="Thompson A.W."/>
            <person name="Robinson-Rechavi M."/>
            <person name="Braasch I."/>
            <person name="Lecointre G."/>
            <person name="Bobe J."/>
            <person name="Postlethwait J.H."/>
            <person name="Berthelot C."/>
            <person name="Roest Crollius H."/>
            <person name="Guiguen Y."/>
        </authorList>
    </citation>
    <scope>NUCLEOTIDE SEQUENCE</scope>
    <source>
        <strain evidence="2">WJC10195</strain>
    </source>
</reference>
<dbReference type="EMBL" id="JAINUF010000006">
    <property type="protein sequence ID" value="KAJ8356710.1"/>
    <property type="molecule type" value="Genomic_DNA"/>
</dbReference>
<dbReference type="OrthoDB" id="8934035at2759"/>
<evidence type="ECO:0000313" key="2">
    <source>
        <dbReference type="EMBL" id="KAJ8356710.1"/>
    </source>
</evidence>